<dbReference type="GO" id="GO:0097730">
    <property type="term" value="C:non-motile cilium"/>
    <property type="evidence" value="ECO:0007669"/>
    <property type="project" value="TreeGrafter"/>
</dbReference>
<evidence type="ECO:0000313" key="6">
    <source>
        <dbReference type="EMBL" id="MBC1172269.1"/>
    </source>
</evidence>
<evidence type="ECO:0000313" key="7">
    <source>
        <dbReference type="EnsemblMetazoa" id="LLOJ007384-PA"/>
    </source>
</evidence>
<dbReference type="EMBL" id="AJWK01024488">
    <property type="status" value="NOT_ANNOTATED_CDS"/>
    <property type="molecule type" value="Genomic_DNA"/>
</dbReference>
<reference evidence="8" key="1">
    <citation type="submission" date="2012-05" db="EMBL/GenBank/DDBJ databases">
        <title>Whole Genome Assembly of Lutzomyia longipalpis.</title>
        <authorList>
            <person name="Richards S."/>
            <person name="Qu C."/>
            <person name="Dillon R."/>
            <person name="Worley K."/>
            <person name="Scherer S."/>
            <person name="Batterton M."/>
            <person name="Taylor A."/>
            <person name="Hawes A."/>
            <person name="Hernandez B."/>
            <person name="Kovar C."/>
            <person name="Mandapat C."/>
            <person name="Pham C."/>
            <person name="Qu C."/>
            <person name="Jing C."/>
            <person name="Bess C."/>
            <person name="Bandaranaike D."/>
            <person name="Ngo D."/>
            <person name="Ongeri F."/>
            <person name="Arias F."/>
            <person name="Lara F."/>
            <person name="Weissenberger G."/>
            <person name="Kamau G."/>
            <person name="Han H."/>
            <person name="Shen H."/>
            <person name="Dinh H."/>
            <person name="Khalil I."/>
            <person name="Jones J."/>
            <person name="Shafer J."/>
            <person name="Jayaseelan J."/>
            <person name="Quiroz J."/>
            <person name="Blankenburg K."/>
            <person name="Nguyen L."/>
            <person name="Jackson L."/>
            <person name="Francisco L."/>
            <person name="Tang L.-Y."/>
            <person name="Pu L.-L."/>
            <person name="Perales L."/>
            <person name="Lorensuhewa L."/>
            <person name="Munidasa M."/>
            <person name="Coyle M."/>
            <person name="Taylor M."/>
            <person name="Puazo M."/>
            <person name="Firestine M."/>
            <person name="Scheel M."/>
            <person name="Javaid M."/>
            <person name="Wang M."/>
            <person name="Li M."/>
            <person name="Tabassum N."/>
            <person name="Saada N."/>
            <person name="Osuji N."/>
            <person name="Aqrawi P."/>
            <person name="Fu Q."/>
            <person name="Thornton R."/>
            <person name="Raj R."/>
            <person name="Goodspeed R."/>
            <person name="Mata R."/>
            <person name="Najjar R."/>
            <person name="Gubbala S."/>
            <person name="Lee S."/>
            <person name="Denson S."/>
            <person name="Patil S."/>
            <person name="Macmil S."/>
            <person name="Qi S."/>
            <person name="Matskevitch T."/>
            <person name="Palculict T."/>
            <person name="Mathew T."/>
            <person name="Vee V."/>
            <person name="Velamala V."/>
            <person name="Korchina V."/>
            <person name="Cai W."/>
            <person name="Liu W."/>
            <person name="Dai W."/>
            <person name="Zou X."/>
            <person name="Zhu Y."/>
            <person name="Zhang Y."/>
            <person name="Wu Y.-Q."/>
            <person name="Xin Y."/>
            <person name="Nazarath L."/>
            <person name="Kovar C."/>
            <person name="Han Y."/>
            <person name="Muzny D."/>
            <person name="Gibbs R."/>
        </authorList>
    </citation>
    <scope>NUCLEOTIDE SEQUENCE [LARGE SCALE GENOMIC DNA]</scope>
    <source>
        <strain evidence="8">Jacobina</strain>
    </source>
</reference>
<protein>
    <submittedName>
        <fullName evidence="6">Putative gtp-binding adp-ribosylation factor arf1</fullName>
    </submittedName>
</protein>
<accession>A0A1B0CR86</accession>
<dbReference type="NCBIfam" id="TIGR00231">
    <property type="entry name" value="small_GTP"/>
    <property type="match status" value="1"/>
</dbReference>
<dbReference type="GO" id="GO:0048731">
    <property type="term" value="P:system development"/>
    <property type="evidence" value="ECO:0007669"/>
    <property type="project" value="UniProtKB-ARBA"/>
</dbReference>
<feature type="binding site" evidence="3">
    <location>
        <begin position="24"/>
        <end position="31"/>
    </location>
    <ligand>
        <name>GTP</name>
        <dbReference type="ChEBI" id="CHEBI:37565"/>
    </ligand>
</feature>
<dbReference type="SMART" id="SM00177">
    <property type="entry name" value="ARF"/>
    <property type="match status" value="1"/>
</dbReference>
<dbReference type="InterPro" id="IPR027417">
    <property type="entry name" value="P-loop_NTPase"/>
</dbReference>
<name>A0A1B0CR86_LUTLO</name>
<dbReference type="Proteomes" id="UP000092461">
    <property type="component" value="Unassembled WGS sequence"/>
</dbReference>
<dbReference type="GO" id="GO:0003924">
    <property type="term" value="F:GTPase activity"/>
    <property type="evidence" value="ECO:0007669"/>
    <property type="project" value="InterPro"/>
</dbReference>
<evidence type="ECO:0000256" key="3">
    <source>
        <dbReference type="PIRSR" id="PIRSR606689-1"/>
    </source>
</evidence>
<dbReference type="GO" id="GO:0097500">
    <property type="term" value="P:receptor localization to non-motile cilium"/>
    <property type="evidence" value="ECO:0007669"/>
    <property type="project" value="TreeGrafter"/>
</dbReference>
<evidence type="ECO:0000256" key="2">
    <source>
        <dbReference type="ARBA" id="ARBA00023134"/>
    </source>
</evidence>
<feature type="binding site" evidence="3">
    <location>
        <begin position="127"/>
        <end position="130"/>
    </location>
    <ligand>
        <name>GTP</name>
        <dbReference type="ChEBI" id="CHEBI:37565"/>
    </ligand>
</feature>
<feature type="binding site" evidence="3">
    <location>
        <position position="71"/>
    </location>
    <ligand>
        <name>GTP</name>
        <dbReference type="ChEBI" id="CHEBI:37565"/>
    </ligand>
</feature>
<dbReference type="VEuPathDB" id="VectorBase:LLOJ007384"/>
<feature type="binding site" evidence="4">
    <location>
        <position position="49"/>
    </location>
    <ligand>
        <name>Mg(2+)</name>
        <dbReference type="ChEBI" id="CHEBI:18420"/>
    </ligand>
</feature>
<dbReference type="GO" id="GO:1905515">
    <property type="term" value="P:non-motile cilium assembly"/>
    <property type="evidence" value="ECO:0007669"/>
    <property type="project" value="TreeGrafter"/>
</dbReference>
<keyword evidence="4" id="KW-0460">Magnesium</keyword>
<dbReference type="InterPro" id="IPR006689">
    <property type="entry name" value="Small_GTPase_ARF/SAR"/>
</dbReference>
<dbReference type="GO" id="GO:0005525">
    <property type="term" value="F:GTP binding"/>
    <property type="evidence" value="ECO:0007669"/>
    <property type="project" value="UniProtKB-KW"/>
</dbReference>
<evidence type="ECO:0000256" key="5">
    <source>
        <dbReference type="RuleBase" id="RU003925"/>
    </source>
</evidence>
<dbReference type="GO" id="GO:0051649">
    <property type="term" value="P:establishment of localization in cell"/>
    <property type="evidence" value="ECO:0007669"/>
    <property type="project" value="UniProtKB-ARBA"/>
</dbReference>
<organism evidence="7 8">
    <name type="scientific">Lutzomyia longipalpis</name>
    <name type="common">Sand fly</name>
    <dbReference type="NCBI Taxonomy" id="7200"/>
    <lineage>
        <taxon>Eukaryota</taxon>
        <taxon>Metazoa</taxon>
        <taxon>Ecdysozoa</taxon>
        <taxon>Arthropoda</taxon>
        <taxon>Hexapoda</taxon>
        <taxon>Insecta</taxon>
        <taxon>Pterygota</taxon>
        <taxon>Neoptera</taxon>
        <taxon>Endopterygota</taxon>
        <taxon>Diptera</taxon>
        <taxon>Nematocera</taxon>
        <taxon>Psychodoidea</taxon>
        <taxon>Psychodidae</taxon>
        <taxon>Lutzomyia</taxon>
        <taxon>Lutzomyia</taxon>
    </lineage>
</organism>
<keyword evidence="8" id="KW-1185">Reference proteome</keyword>
<keyword evidence="1 3" id="KW-0547">Nucleotide-binding</keyword>
<dbReference type="GO" id="GO:0060170">
    <property type="term" value="C:ciliary membrane"/>
    <property type="evidence" value="ECO:0007669"/>
    <property type="project" value="TreeGrafter"/>
</dbReference>
<dbReference type="EnsemblMetazoa" id="LLOJ007384-RA">
    <property type="protein sequence ID" value="LLOJ007384-PA"/>
    <property type="gene ID" value="LLOJ007384"/>
</dbReference>
<dbReference type="GO" id="GO:0016192">
    <property type="term" value="P:vesicle-mediated transport"/>
    <property type="evidence" value="ECO:0007669"/>
    <property type="project" value="UniProtKB-ARBA"/>
</dbReference>
<dbReference type="InterPro" id="IPR005225">
    <property type="entry name" value="Small_GTP-bd"/>
</dbReference>
<evidence type="ECO:0000256" key="4">
    <source>
        <dbReference type="PIRSR" id="PIRSR606689-2"/>
    </source>
</evidence>
<dbReference type="Gene3D" id="3.40.50.300">
    <property type="entry name" value="P-loop containing nucleotide triphosphate hydrolases"/>
    <property type="match status" value="1"/>
</dbReference>
<dbReference type="Pfam" id="PF00025">
    <property type="entry name" value="Arf"/>
    <property type="match status" value="1"/>
</dbReference>
<dbReference type="SUPFAM" id="SSF52540">
    <property type="entry name" value="P-loop containing nucleoside triphosphate hydrolases"/>
    <property type="match status" value="1"/>
</dbReference>
<sequence>MGNTCWKRRVAPAKDDPLNILLLGLDGAGKTTLGQSLLKPRPTAPPKPTTGCQVFPLRVHGHRVELTEVGGREDVRPLWRHYFLDALGLIFIVDGSKWQRLAEARDILQQLMQNELLQTKPLLVLVNKQDHPNAVDHLDVIDFFNLSDYANAFKTPTHVLGVCALEEASKNRTAEGINWLVSNIKTNHDALRRRNHILREIVNHKSKKGRTSIIRTLSARVRRKKTANNLAID</sequence>
<evidence type="ECO:0000256" key="1">
    <source>
        <dbReference type="ARBA" id="ARBA00022741"/>
    </source>
</evidence>
<reference evidence="6" key="2">
    <citation type="journal article" date="2020" name="BMC">
        <title>Leishmania infection induces a limited differential gene expression in the sand fly midgut.</title>
        <authorList>
            <person name="Coutinho-Abreu I.V."/>
            <person name="Serafim T.D."/>
            <person name="Meneses C."/>
            <person name="Kamhawi S."/>
            <person name="Oliveira F."/>
            <person name="Valenzuela J.G."/>
        </authorList>
    </citation>
    <scope>NUCLEOTIDE SEQUENCE</scope>
    <source>
        <strain evidence="6">Jacobina</strain>
        <tissue evidence="6">Midgut</tissue>
    </source>
</reference>
<dbReference type="VEuPathDB" id="VectorBase:LLONM1_010772"/>
<reference evidence="7" key="3">
    <citation type="submission" date="2020-05" db="UniProtKB">
        <authorList>
            <consortium name="EnsemblMetazoa"/>
        </authorList>
    </citation>
    <scope>IDENTIFICATION</scope>
    <source>
        <strain evidence="7">Jacobina</strain>
    </source>
</reference>
<proteinExistence type="inferred from homology"/>
<dbReference type="InterPro" id="IPR051995">
    <property type="entry name" value="Ciliary_GTPase"/>
</dbReference>
<dbReference type="SMART" id="SM00178">
    <property type="entry name" value="SAR"/>
    <property type="match status" value="1"/>
</dbReference>
<dbReference type="PRINTS" id="PR00328">
    <property type="entry name" value="SAR1GTPBP"/>
</dbReference>
<dbReference type="PANTHER" id="PTHR46090">
    <property type="entry name" value="ADP-RIBOSYLATION FACTOR-LIKE PROTEIN 13B"/>
    <property type="match status" value="1"/>
</dbReference>
<dbReference type="EMBL" id="GITU01003566">
    <property type="protein sequence ID" value="MBC1172269.1"/>
    <property type="molecule type" value="Transcribed_RNA"/>
</dbReference>
<dbReference type="GO" id="GO:0046872">
    <property type="term" value="F:metal ion binding"/>
    <property type="evidence" value="ECO:0007669"/>
    <property type="project" value="UniProtKB-KW"/>
</dbReference>
<keyword evidence="2 3" id="KW-0342">GTP-binding</keyword>
<dbReference type="AlphaFoldDB" id="A0A1B0CR86"/>
<dbReference type="PROSITE" id="PS51417">
    <property type="entry name" value="ARF"/>
    <property type="match status" value="1"/>
</dbReference>
<evidence type="ECO:0000313" key="8">
    <source>
        <dbReference type="Proteomes" id="UP000092461"/>
    </source>
</evidence>
<dbReference type="PANTHER" id="PTHR46090:SF2">
    <property type="entry name" value="ADP-RIBOSYLATION FACTOR-LIKE PROTEIN 13B"/>
    <property type="match status" value="1"/>
</dbReference>
<comment type="similarity">
    <text evidence="5">Belongs to the small GTPase superfamily. Arf family.</text>
</comment>
<keyword evidence="4" id="KW-0479">Metal-binding</keyword>
<feature type="binding site" evidence="4">
    <location>
        <position position="31"/>
    </location>
    <ligand>
        <name>Mg(2+)</name>
        <dbReference type="ChEBI" id="CHEBI:18420"/>
    </ligand>
</feature>